<dbReference type="STRING" id="1408163.A0A0F4YMW7"/>
<dbReference type="Pfam" id="PF00300">
    <property type="entry name" value="His_Phos_1"/>
    <property type="match status" value="1"/>
</dbReference>
<dbReference type="SMART" id="SM00855">
    <property type="entry name" value="PGAM"/>
    <property type="match status" value="1"/>
</dbReference>
<keyword evidence="4" id="KW-1185">Reference proteome</keyword>
<feature type="binding site" evidence="2">
    <location>
        <position position="72"/>
    </location>
    <ligand>
        <name>substrate</name>
    </ligand>
</feature>
<dbReference type="PANTHER" id="PTHR48100">
    <property type="entry name" value="BROAD-SPECIFICITY PHOSPHATASE YOR283W-RELATED"/>
    <property type="match status" value="1"/>
</dbReference>
<feature type="binding site" evidence="2">
    <location>
        <begin position="107"/>
        <end position="110"/>
    </location>
    <ligand>
        <name>substrate</name>
    </ligand>
</feature>
<organism evidence="3 4">
    <name type="scientific">Rasamsonia emersonii (strain ATCC 16479 / CBS 393.64 / IMI 116815)</name>
    <dbReference type="NCBI Taxonomy" id="1408163"/>
    <lineage>
        <taxon>Eukaryota</taxon>
        <taxon>Fungi</taxon>
        <taxon>Dikarya</taxon>
        <taxon>Ascomycota</taxon>
        <taxon>Pezizomycotina</taxon>
        <taxon>Eurotiomycetes</taxon>
        <taxon>Eurotiomycetidae</taxon>
        <taxon>Eurotiales</taxon>
        <taxon>Trichocomaceae</taxon>
        <taxon>Rasamsonia</taxon>
    </lineage>
</organism>
<protein>
    <submittedName>
        <fullName evidence="3">Phosphoglycerate mutase</fullName>
    </submittedName>
</protein>
<dbReference type="RefSeq" id="XP_013325783.1">
    <property type="nucleotide sequence ID" value="XM_013470329.1"/>
</dbReference>
<dbReference type="GeneID" id="25319143"/>
<name>A0A0F4YMW7_RASE3</name>
<dbReference type="InterPro" id="IPR029033">
    <property type="entry name" value="His_PPase_superfam"/>
</dbReference>
<sequence>MPDKDAGAPRVYIARHGETEWSQTGRYTGITELELTPHGTAQVQNTAKVLVGPGKLIDPARVARVYVSPRKRAQMTFKLLFSGGSNTAEEGILLDTAKISTTDRLAEWGYGSYEGLKTSEIRALRKTHGLDVDRPWDIWRDGCEGEGGEFPSQVAARLDDLINEIRAIQAGHMHGEPGPADVVLVAHGHILRAFVKRWLGHPLDFPLSLMLEPETTIPHIISKKVRKPISAIPNSVYAKTISNIKGPTCGSSACFVGRLAQTALSLPWPGDPFKHSHEVVVDSVLLDRLVFLYTAKDAVSANQSPSVKLEYNTHRCIHARLQLMLQSLAGFGAVSGGSPAVCDGNHY</sequence>
<dbReference type="AlphaFoldDB" id="A0A0F4YMW7"/>
<dbReference type="PANTHER" id="PTHR48100:SF15">
    <property type="entry name" value="SEDOHEPTULOSE 1,7-BISPHOSPHATASE"/>
    <property type="match status" value="1"/>
</dbReference>
<gene>
    <name evidence="3" type="ORF">T310_6861</name>
</gene>
<evidence type="ECO:0000313" key="4">
    <source>
        <dbReference type="Proteomes" id="UP000053958"/>
    </source>
</evidence>
<feature type="binding site" evidence="2">
    <location>
        <begin position="28"/>
        <end position="29"/>
    </location>
    <ligand>
        <name>substrate</name>
    </ligand>
</feature>
<feature type="active site" description="Proton donor/acceptor" evidence="1">
    <location>
        <position position="107"/>
    </location>
</feature>
<dbReference type="SUPFAM" id="SSF53254">
    <property type="entry name" value="Phosphoglycerate mutase-like"/>
    <property type="match status" value="1"/>
</dbReference>
<dbReference type="Gene3D" id="3.40.50.1240">
    <property type="entry name" value="Phosphoglycerate mutase-like"/>
    <property type="match status" value="1"/>
</dbReference>
<accession>A0A0F4YMW7</accession>
<comment type="caution">
    <text evidence="3">The sequence shown here is derived from an EMBL/GenBank/DDBJ whole genome shotgun (WGS) entry which is preliminary data.</text>
</comment>
<proteinExistence type="predicted"/>
<evidence type="ECO:0000256" key="1">
    <source>
        <dbReference type="PIRSR" id="PIRSR613078-1"/>
    </source>
</evidence>
<dbReference type="InterPro" id="IPR013078">
    <property type="entry name" value="His_Pase_superF_clade-1"/>
</dbReference>
<dbReference type="GO" id="GO:0050278">
    <property type="term" value="F:sedoheptulose-bisphosphatase activity"/>
    <property type="evidence" value="ECO:0007669"/>
    <property type="project" value="TreeGrafter"/>
</dbReference>
<dbReference type="EMBL" id="LASV01000375">
    <property type="protein sequence ID" value="KKA19171.1"/>
    <property type="molecule type" value="Genomic_DNA"/>
</dbReference>
<evidence type="ECO:0000256" key="2">
    <source>
        <dbReference type="PIRSR" id="PIRSR613078-2"/>
    </source>
</evidence>
<dbReference type="InterPro" id="IPR050275">
    <property type="entry name" value="PGM_Phosphatase"/>
</dbReference>
<feature type="active site" description="Tele-phosphohistidine intermediate" evidence="1">
    <location>
        <position position="16"/>
    </location>
</feature>
<dbReference type="CDD" id="cd07067">
    <property type="entry name" value="HP_PGM_like"/>
    <property type="match status" value="1"/>
</dbReference>
<dbReference type="Proteomes" id="UP000053958">
    <property type="component" value="Unassembled WGS sequence"/>
</dbReference>
<reference evidence="3 4" key="1">
    <citation type="submission" date="2015-04" db="EMBL/GenBank/DDBJ databases">
        <authorList>
            <person name="Heijne W.H."/>
            <person name="Fedorova N.D."/>
            <person name="Nierman W.C."/>
            <person name="Vollebregt A.W."/>
            <person name="Zhao Z."/>
            <person name="Wu L."/>
            <person name="Kumar M."/>
            <person name="Stam H."/>
            <person name="van den Berg M.A."/>
            <person name="Pel H.J."/>
        </authorList>
    </citation>
    <scope>NUCLEOTIDE SEQUENCE [LARGE SCALE GENOMIC DNA]</scope>
    <source>
        <strain evidence="3 4">CBS 393.64</strain>
    </source>
</reference>
<dbReference type="GO" id="GO:0046390">
    <property type="term" value="P:ribose phosphate biosynthetic process"/>
    <property type="evidence" value="ECO:0007669"/>
    <property type="project" value="TreeGrafter"/>
</dbReference>
<evidence type="ECO:0000313" key="3">
    <source>
        <dbReference type="EMBL" id="KKA19171.1"/>
    </source>
</evidence>
<dbReference type="OrthoDB" id="4818801at2759"/>